<dbReference type="AlphaFoldDB" id="A0A922M9R2"/>
<organism evidence="1 2">
    <name type="scientific">Spodoptera exigua</name>
    <name type="common">Beet armyworm</name>
    <name type="synonym">Noctua fulgens</name>
    <dbReference type="NCBI Taxonomy" id="7107"/>
    <lineage>
        <taxon>Eukaryota</taxon>
        <taxon>Metazoa</taxon>
        <taxon>Ecdysozoa</taxon>
        <taxon>Arthropoda</taxon>
        <taxon>Hexapoda</taxon>
        <taxon>Insecta</taxon>
        <taxon>Pterygota</taxon>
        <taxon>Neoptera</taxon>
        <taxon>Endopterygota</taxon>
        <taxon>Lepidoptera</taxon>
        <taxon>Glossata</taxon>
        <taxon>Ditrysia</taxon>
        <taxon>Noctuoidea</taxon>
        <taxon>Noctuidae</taxon>
        <taxon>Amphipyrinae</taxon>
        <taxon>Spodoptera</taxon>
    </lineage>
</organism>
<name>A0A922M9R2_SPOEX</name>
<gene>
    <name evidence="1" type="ORF">HF086_012370</name>
</gene>
<evidence type="ECO:0000313" key="2">
    <source>
        <dbReference type="Proteomes" id="UP000814243"/>
    </source>
</evidence>
<evidence type="ECO:0000313" key="1">
    <source>
        <dbReference type="EMBL" id="KAH9632563.1"/>
    </source>
</evidence>
<dbReference type="Proteomes" id="UP000814243">
    <property type="component" value="Unassembled WGS sequence"/>
</dbReference>
<dbReference type="EMBL" id="JACEFF010000704">
    <property type="protein sequence ID" value="KAH9632563.1"/>
    <property type="molecule type" value="Genomic_DNA"/>
</dbReference>
<protein>
    <submittedName>
        <fullName evidence="1">Uncharacterized protein</fullName>
    </submittedName>
</protein>
<reference evidence="1" key="1">
    <citation type="journal article" date="2021" name="G3 (Bethesda)">
        <title>Genome and transcriptome analysis of the beet armyworm Spodoptera exigua reveals targets for pest control. .</title>
        <authorList>
            <person name="Simon S."/>
            <person name="Breeschoten T."/>
            <person name="Jansen H.J."/>
            <person name="Dirks R.P."/>
            <person name="Schranz M.E."/>
            <person name="Ros V.I.D."/>
        </authorList>
    </citation>
    <scope>NUCLEOTIDE SEQUENCE</scope>
    <source>
        <strain evidence="1">TB_SE_WUR_2020</strain>
    </source>
</reference>
<accession>A0A922M9R2</accession>
<comment type="caution">
    <text evidence="1">The sequence shown here is derived from an EMBL/GenBank/DDBJ whole genome shotgun (WGS) entry which is preliminary data.</text>
</comment>
<sequence>MSVPSPFSPLTRVCGLSPPLADRGLVRVRRRSRDSWTRRWCSSATTPTVSNKVAPLRNIALNFGATM</sequence>
<proteinExistence type="predicted"/>